<evidence type="ECO:0000313" key="2">
    <source>
        <dbReference type="EMBL" id="ORC50810.1"/>
    </source>
</evidence>
<dbReference type="RefSeq" id="WP_083186387.1">
    <property type="nucleotide sequence ID" value="NZ_CBCRZR010000011.1"/>
</dbReference>
<evidence type="ECO:0008006" key="4">
    <source>
        <dbReference type="Google" id="ProtNLM"/>
    </source>
</evidence>
<dbReference type="EMBL" id="MUIO01000182">
    <property type="protein sequence ID" value="ORC50810.1"/>
    <property type="molecule type" value="Genomic_DNA"/>
</dbReference>
<feature type="chain" id="PRO_5012032428" description="Lipoprotein" evidence="1">
    <location>
        <begin position="20"/>
        <end position="153"/>
    </location>
</feature>
<keyword evidence="3" id="KW-1185">Reference proteome</keyword>
<dbReference type="PROSITE" id="PS51257">
    <property type="entry name" value="PROKAR_LIPOPROTEIN"/>
    <property type="match status" value="1"/>
</dbReference>
<feature type="signal peptide" evidence="1">
    <location>
        <begin position="1"/>
        <end position="19"/>
    </location>
</feature>
<proteinExistence type="predicted"/>
<dbReference type="AlphaFoldDB" id="A0A1X0MRV2"/>
<protein>
    <recommendedName>
        <fullName evidence="4">Lipoprotein</fullName>
    </recommendedName>
</protein>
<comment type="caution">
    <text evidence="2">The sequence shown here is derived from an EMBL/GenBank/DDBJ whole genome shotgun (WGS) entry which is preliminary data.</text>
</comment>
<name>A0A1X0MRV2_9PSED</name>
<evidence type="ECO:0000313" key="3">
    <source>
        <dbReference type="Proteomes" id="UP000192815"/>
    </source>
</evidence>
<dbReference type="OrthoDB" id="6986701at2"/>
<keyword evidence="1" id="KW-0732">Signal</keyword>
<evidence type="ECO:0000256" key="1">
    <source>
        <dbReference type="SAM" id="SignalP"/>
    </source>
</evidence>
<dbReference type="Proteomes" id="UP000192815">
    <property type="component" value="Unassembled WGS sequence"/>
</dbReference>
<gene>
    <name evidence="2" type="ORF">BZK31_27835</name>
</gene>
<organism evidence="2 3">
    <name type="scientific">Pseudomonas floridensis</name>
    <dbReference type="NCBI Taxonomy" id="1958950"/>
    <lineage>
        <taxon>Bacteria</taxon>
        <taxon>Pseudomonadati</taxon>
        <taxon>Pseudomonadota</taxon>
        <taxon>Gammaproteobacteria</taxon>
        <taxon>Pseudomonadales</taxon>
        <taxon>Pseudomonadaceae</taxon>
        <taxon>Pseudomonas</taxon>
    </lineage>
</organism>
<accession>A0A1X0MRV2</accession>
<reference evidence="3" key="1">
    <citation type="submission" date="2017-02" db="EMBL/GenBank/DDBJ databases">
        <title>Pseudomonas floridae sp. nov., a novel pathogenic bacterial species isolated from tomato.</title>
        <authorList>
            <person name="Timilsina S."/>
            <person name="Vallad G.E."/>
            <person name="Jones J.B."/>
        </authorList>
    </citation>
    <scope>NUCLEOTIDE SEQUENCE [LARGE SCALE GENOMIC DNA]</scope>
    <source>
        <strain evidence="3">GEV388</strain>
    </source>
</reference>
<sequence>MYKKLTALALLALGLASIAGCGDKEDAKIVNRLSTDKCFVDVIAGKPDATVYVKRGMVEFSGWAFDSQNQKAATQIRLRLTGAQGAPHTFENPVRVDRPDIVKAFNNEKLLKSGFTFKADLTGLEPGGYGIILEMPDGQSLLMCQPKKILVAQ</sequence>